<comment type="caution">
    <text evidence="3">The sequence shown here is derived from an EMBL/GenBank/DDBJ whole genome shotgun (WGS) entry which is preliminary data.</text>
</comment>
<name>A0ABS5YA31_9GAMM</name>
<dbReference type="Gene3D" id="3.50.50.60">
    <property type="entry name" value="FAD/NAD(P)-binding domain"/>
    <property type="match status" value="1"/>
</dbReference>
<dbReference type="PANTHER" id="PTHR13789:SF309">
    <property type="entry name" value="PUTATIVE (AFU_ORTHOLOGUE AFUA_6G14510)-RELATED"/>
    <property type="match status" value="1"/>
</dbReference>
<accession>A0ABS5YA31</accession>
<dbReference type="InterPro" id="IPR036188">
    <property type="entry name" value="FAD/NAD-bd_sf"/>
</dbReference>
<keyword evidence="1" id="KW-0560">Oxidoreductase</keyword>
<dbReference type="SUPFAM" id="SSF51905">
    <property type="entry name" value="FAD/NAD(P)-binding domain"/>
    <property type="match status" value="1"/>
</dbReference>
<dbReference type="Proteomes" id="UP000811282">
    <property type="component" value="Unassembled WGS sequence"/>
</dbReference>
<dbReference type="EMBL" id="JAFJYC010000001">
    <property type="protein sequence ID" value="MBT9431818.1"/>
    <property type="molecule type" value="Genomic_DNA"/>
</dbReference>
<gene>
    <name evidence="3" type="ORF">JZM24_06130</name>
</gene>
<protein>
    <submittedName>
        <fullName evidence="3">NAD(P)-binding protein</fullName>
    </submittedName>
</protein>
<evidence type="ECO:0000256" key="2">
    <source>
        <dbReference type="ARBA" id="ARBA00023033"/>
    </source>
</evidence>
<keyword evidence="2" id="KW-0503">Monooxygenase</keyword>
<proteinExistence type="predicted"/>
<dbReference type="PANTHER" id="PTHR13789">
    <property type="entry name" value="MONOOXYGENASE"/>
    <property type="match status" value="1"/>
</dbReference>
<dbReference type="RefSeq" id="WP_215669034.1">
    <property type="nucleotide sequence ID" value="NZ_JAFJYC010000001.1"/>
</dbReference>
<organism evidence="3 4">
    <name type="scientific">Candidatus Sodalis endolongispinus</name>
    <dbReference type="NCBI Taxonomy" id="2812662"/>
    <lineage>
        <taxon>Bacteria</taxon>
        <taxon>Pseudomonadati</taxon>
        <taxon>Pseudomonadota</taxon>
        <taxon>Gammaproteobacteria</taxon>
        <taxon>Enterobacterales</taxon>
        <taxon>Bruguierivoracaceae</taxon>
        <taxon>Sodalis</taxon>
    </lineage>
</organism>
<dbReference type="Pfam" id="PF13450">
    <property type="entry name" value="NAD_binding_8"/>
    <property type="match status" value="1"/>
</dbReference>
<keyword evidence="4" id="KW-1185">Reference proteome</keyword>
<sequence>MARIAVIGAGMGGLAFAAAMRNSRHDVIVYEQANELTELGAGISLWANGTRLFAEMGIASTVLRDGSGLFS</sequence>
<evidence type="ECO:0000313" key="3">
    <source>
        <dbReference type="EMBL" id="MBT9431818.1"/>
    </source>
</evidence>
<evidence type="ECO:0000256" key="1">
    <source>
        <dbReference type="ARBA" id="ARBA00023002"/>
    </source>
</evidence>
<reference evidence="3 4" key="1">
    <citation type="journal article" date="2021" name="Genome Biol. Evol.">
        <title>The evolution of interdependence in a four-way mealybug symbiosis.</title>
        <authorList>
            <person name="Garber A.I."/>
            <person name="Kupper M."/>
            <person name="Laetsch D.R."/>
            <person name="Weldon S.R."/>
            <person name="Ladinsky M.S."/>
            <person name="Bjorkman P.J."/>
            <person name="McCutcheon J.P."/>
        </authorList>
    </citation>
    <scope>NUCLEOTIDE SEQUENCE [LARGE SCALE GENOMIC DNA]</scope>
    <source>
        <strain evidence="3">SOD</strain>
    </source>
</reference>
<evidence type="ECO:0000313" key="4">
    <source>
        <dbReference type="Proteomes" id="UP000811282"/>
    </source>
</evidence>
<dbReference type="InterPro" id="IPR050493">
    <property type="entry name" value="FAD-dep_Monooxygenase_BioMet"/>
</dbReference>